<dbReference type="SUPFAM" id="SSF46785">
    <property type="entry name" value="Winged helix' DNA-binding domain"/>
    <property type="match status" value="1"/>
</dbReference>
<reference evidence="6 7" key="1">
    <citation type="submission" date="2019-04" db="EMBL/GenBank/DDBJ databases">
        <title>Azoarcus rhizosphaerae sp. nov. isolated from rhizosphere of Ficus religiosa.</title>
        <authorList>
            <person name="Lin S.-Y."/>
            <person name="Hameed A."/>
            <person name="Hsu Y.-H."/>
            <person name="Young C.-C."/>
        </authorList>
    </citation>
    <scope>NUCLEOTIDE SEQUENCE [LARGE SCALE GENOMIC DNA]</scope>
    <source>
        <strain evidence="6 7">CC-YHH848</strain>
    </source>
</reference>
<dbReference type="InterPro" id="IPR000847">
    <property type="entry name" value="LysR_HTH_N"/>
</dbReference>
<dbReference type="PROSITE" id="PS50931">
    <property type="entry name" value="HTH_LYSR"/>
    <property type="match status" value="1"/>
</dbReference>
<dbReference type="GO" id="GO:0006351">
    <property type="term" value="P:DNA-templated transcription"/>
    <property type="evidence" value="ECO:0007669"/>
    <property type="project" value="TreeGrafter"/>
</dbReference>
<feature type="domain" description="HTH lysR-type" evidence="5">
    <location>
        <begin position="6"/>
        <end position="63"/>
    </location>
</feature>
<evidence type="ECO:0000256" key="4">
    <source>
        <dbReference type="ARBA" id="ARBA00023163"/>
    </source>
</evidence>
<evidence type="ECO:0000259" key="5">
    <source>
        <dbReference type="PROSITE" id="PS50931"/>
    </source>
</evidence>
<dbReference type="PRINTS" id="PR00039">
    <property type="entry name" value="HTHLYSR"/>
</dbReference>
<dbReference type="SUPFAM" id="SSF53850">
    <property type="entry name" value="Periplasmic binding protein-like II"/>
    <property type="match status" value="1"/>
</dbReference>
<dbReference type="InterPro" id="IPR005119">
    <property type="entry name" value="LysR_subst-bd"/>
</dbReference>
<keyword evidence="2" id="KW-0805">Transcription regulation</keyword>
<comment type="similarity">
    <text evidence="1">Belongs to the LysR transcriptional regulatory family.</text>
</comment>
<evidence type="ECO:0000256" key="1">
    <source>
        <dbReference type="ARBA" id="ARBA00009437"/>
    </source>
</evidence>
<proteinExistence type="inferred from homology"/>
<sequence length="319" mass="33923">MAQRLPSLTLLTTFEAAARHLSFKQAAEEICITPAAVSQHIKALEAQLGVTLFHRRVRGLDLTPQGAALLPELRAALDQLAAAVAGVRQATHGPLAITAPPSFASHWLLPRLPRFVRAHPDLPVRLTSTSDTVGRKGAQSLSARLHPARQEVAILYGRGHYPGYITVPIFTPDYVPVCAPALVDGLPTPLAPAELARLPLIHDDTFDDGKGAPSSCDWHAWLERAGLPPTAPLRGPRFSNTVLALEAALAGHGVALAPRPLVEALVAAGKLVIPCNLALPSPSTYSLVMREAVAQHPAALAFRDWIIAEANIPAGHTTR</sequence>
<keyword evidence="3" id="KW-0238">DNA-binding</keyword>
<dbReference type="InterPro" id="IPR058163">
    <property type="entry name" value="LysR-type_TF_proteobact-type"/>
</dbReference>
<keyword evidence="7" id="KW-1185">Reference proteome</keyword>
<evidence type="ECO:0000256" key="3">
    <source>
        <dbReference type="ARBA" id="ARBA00023125"/>
    </source>
</evidence>
<dbReference type="RefSeq" id="WP_136386627.1">
    <property type="nucleotide sequence ID" value="NZ_SSOD01000020.1"/>
</dbReference>
<dbReference type="FunFam" id="1.10.10.10:FF:000038">
    <property type="entry name" value="Glycine cleavage system transcriptional activator"/>
    <property type="match status" value="1"/>
</dbReference>
<dbReference type="Pfam" id="PF00126">
    <property type="entry name" value="HTH_1"/>
    <property type="match status" value="1"/>
</dbReference>
<dbReference type="EMBL" id="SSOD01000020">
    <property type="protein sequence ID" value="THF56533.1"/>
    <property type="molecule type" value="Genomic_DNA"/>
</dbReference>
<protein>
    <submittedName>
        <fullName evidence="6">LysR family transcriptional regulator</fullName>
    </submittedName>
</protein>
<evidence type="ECO:0000256" key="2">
    <source>
        <dbReference type="ARBA" id="ARBA00023015"/>
    </source>
</evidence>
<dbReference type="CDD" id="cd08432">
    <property type="entry name" value="PBP2_GcdR_TrpI_HvrB_AmpR_like"/>
    <property type="match status" value="1"/>
</dbReference>
<evidence type="ECO:0000313" key="7">
    <source>
        <dbReference type="Proteomes" id="UP000307956"/>
    </source>
</evidence>
<organism evidence="6 7">
    <name type="scientific">Pseudothauera rhizosphaerae</name>
    <dbReference type="NCBI Taxonomy" id="2565932"/>
    <lineage>
        <taxon>Bacteria</taxon>
        <taxon>Pseudomonadati</taxon>
        <taxon>Pseudomonadota</taxon>
        <taxon>Betaproteobacteria</taxon>
        <taxon>Rhodocyclales</taxon>
        <taxon>Zoogloeaceae</taxon>
        <taxon>Pseudothauera</taxon>
    </lineage>
</organism>
<dbReference type="Gene3D" id="1.10.10.10">
    <property type="entry name" value="Winged helix-like DNA-binding domain superfamily/Winged helix DNA-binding domain"/>
    <property type="match status" value="1"/>
</dbReference>
<name>A0A4S4ACX1_9RHOO</name>
<dbReference type="GO" id="GO:0003700">
    <property type="term" value="F:DNA-binding transcription factor activity"/>
    <property type="evidence" value="ECO:0007669"/>
    <property type="project" value="InterPro"/>
</dbReference>
<dbReference type="OrthoDB" id="9178397at2"/>
<dbReference type="InterPro" id="IPR036388">
    <property type="entry name" value="WH-like_DNA-bd_sf"/>
</dbReference>
<dbReference type="Pfam" id="PF03466">
    <property type="entry name" value="LysR_substrate"/>
    <property type="match status" value="1"/>
</dbReference>
<gene>
    <name evidence="6" type="ORF">E6O51_19150</name>
</gene>
<dbReference type="Gene3D" id="3.40.190.10">
    <property type="entry name" value="Periplasmic binding protein-like II"/>
    <property type="match status" value="2"/>
</dbReference>
<dbReference type="PANTHER" id="PTHR30537:SF26">
    <property type="entry name" value="GLYCINE CLEAVAGE SYSTEM TRANSCRIPTIONAL ACTIVATOR"/>
    <property type="match status" value="1"/>
</dbReference>
<keyword evidence="4" id="KW-0804">Transcription</keyword>
<dbReference type="GO" id="GO:0043565">
    <property type="term" value="F:sequence-specific DNA binding"/>
    <property type="evidence" value="ECO:0007669"/>
    <property type="project" value="TreeGrafter"/>
</dbReference>
<dbReference type="PANTHER" id="PTHR30537">
    <property type="entry name" value="HTH-TYPE TRANSCRIPTIONAL REGULATOR"/>
    <property type="match status" value="1"/>
</dbReference>
<accession>A0A4S4ACX1</accession>
<dbReference type="AlphaFoldDB" id="A0A4S4ACX1"/>
<evidence type="ECO:0000313" key="6">
    <source>
        <dbReference type="EMBL" id="THF56533.1"/>
    </source>
</evidence>
<dbReference type="Proteomes" id="UP000307956">
    <property type="component" value="Unassembled WGS sequence"/>
</dbReference>
<dbReference type="InterPro" id="IPR036390">
    <property type="entry name" value="WH_DNA-bd_sf"/>
</dbReference>
<comment type="caution">
    <text evidence="6">The sequence shown here is derived from an EMBL/GenBank/DDBJ whole genome shotgun (WGS) entry which is preliminary data.</text>
</comment>